<protein>
    <recommendedName>
        <fullName evidence="8">TPX2 C-terminal domain-containing protein</fullName>
    </recommendedName>
</protein>
<dbReference type="PANTHER" id="PTHR46372:SF24">
    <property type="entry name" value="OS03G0799100 PROTEIN"/>
    <property type="match status" value="1"/>
</dbReference>
<keyword evidence="5" id="KW-0206">Cytoskeleton</keyword>
<gene>
    <name evidence="9" type="primary">gb10623</name>
    <name evidence="9" type="ORF">PR202_gb10623</name>
</gene>
<name>A0AAV5EI32_ELECO</name>
<keyword evidence="10" id="KW-1185">Reference proteome</keyword>
<evidence type="ECO:0000256" key="6">
    <source>
        <dbReference type="SAM" id="Coils"/>
    </source>
</evidence>
<evidence type="ECO:0000313" key="10">
    <source>
        <dbReference type="Proteomes" id="UP001054889"/>
    </source>
</evidence>
<keyword evidence="3" id="KW-0963">Cytoplasm</keyword>
<dbReference type="AlphaFoldDB" id="A0AAV5EI32"/>
<dbReference type="Pfam" id="PF06886">
    <property type="entry name" value="TPX2"/>
    <property type="match status" value="1"/>
</dbReference>
<keyword evidence="6" id="KW-0175">Coiled coil</keyword>
<dbReference type="GO" id="GO:0008017">
    <property type="term" value="F:microtubule binding"/>
    <property type="evidence" value="ECO:0007669"/>
    <property type="project" value="InterPro"/>
</dbReference>
<evidence type="ECO:0000256" key="7">
    <source>
        <dbReference type="SAM" id="MobiDB-lite"/>
    </source>
</evidence>
<proteinExistence type="inferred from homology"/>
<comment type="similarity">
    <text evidence="2">Belongs to the TPX2 family.</text>
</comment>
<feature type="domain" description="TPX2 C-terminal" evidence="8">
    <location>
        <begin position="272"/>
        <end position="334"/>
    </location>
</feature>
<dbReference type="PANTHER" id="PTHR46372">
    <property type="entry name" value="PROTEIN WVD2-LIKE 3"/>
    <property type="match status" value="1"/>
</dbReference>
<feature type="coiled-coil region" evidence="6">
    <location>
        <begin position="274"/>
        <end position="308"/>
    </location>
</feature>
<sequence>MAASGESGADPAAAAARRRWDLTNKGAESTPIVKEAAEMSTDEDSDSLVITHPNGSTEGCDEVISGSHGDESSEGQVTCCVKEPGTDGDAQEDKCVNQDSLKLIDQEKPAPPKSPAKSASSGTDRSKRAVPQPFSLSSQRRSSGGNGGVTNPSANKEKSVDKTNLSPASMTKKSTPVAPKKTLQPDHTIHHQEEDSCSVTSSYPFLTTTSSRAGKTRTTVPVPPSFVCSDRADKRKEVGCSFAYGCVILELFTTLDHYFQKRMTVTLFLIIQFYTKLEEKHKALEAEKDEAEARKKEEQEAALKQLRKSLVIRAKPMPSFYQEGPPPKAELKKVPPTRAKSPKFTSSRRKSCSDTTPQTPEGGKNTPATSTRSHRHSIGSSKDANRVQCSPKSGVAAKTRAVKPEVKAV</sequence>
<evidence type="ECO:0000256" key="5">
    <source>
        <dbReference type="ARBA" id="ARBA00023212"/>
    </source>
</evidence>
<organism evidence="9 10">
    <name type="scientific">Eleusine coracana subsp. coracana</name>
    <dbReference type="NCBI Taxonomy" id="191504"/>
    <lineage>
        <taxon>Eukaryota</taxon>
        <taxon>Viridiplantae</taxon>
        <taxon>Streptophyta</taxon>
        <taxon>Embryophyta</taxon>
        <taxon>Tracheophyta</taxon>
        <taxon>Spermatophyta</taxon>
        <taxon>Magnoliopsida</taxon>
        <taxon>Liliopsida</taxon>
        <taxon>Poales</taxon>
        <taxon>Poaceae</taxon>
        <taxon>PACMAD clade</taxon>
        <taxon>Chloridoideae</taxon>
        <taxon>Cynodonteae</taxon>
        <taxon>Eleusininae</taxon>
        <taxon>Eleusine</taxon>
    </lineage>
</organism>
<dbReference type="Proteomes" id="UP001054889">
    <property type="component" value="Unassembled WGS sequence"/>
</dbReference>
<dbReference type="GO" id="GO:0000226">
    <property type="term" value="P:microtubule cytoskeleton organization"/>
    <property type="evidence" value="ECO:0007669"/>
    <property type="project" value="InterPro"/>
</dbReference>
<feature type="compositionally biased region" description="Basic and acidic residues" evidence="7">
    <location>
        <begin position="183"/>
        <end position="194"/>
    </location>
</feature>
<dbReference type="GO" id="GO:0005874">
    <property type="term" value="C:microtubule"/>
    <property type="evidence" value="ECO:0007669"/>
    <property type="project" value="UniProtKB-KW"/>
</dbReference>
<evidence type="ECO:0000256" key="2">
    <source>
        <dbReference type="ARBA" id="ARBA00005885"/>
    </source>
</evidence>
<accession>A0AAV5EI32</accession>
<feature type="region of interest" description="Disordered" evidence="7">
    <location>
        <begin position="317"/>
        <end position="409"/>
    </location>
</feature>
<feature type="region of interest" description="Disordered" evidence="7">
    <location>
        <begin position="1"/>
        <end position="195"/>
    </location>
</feature>
<comment type="caution">
    <text evidence="9">The sequence shown here is derived from an EMBL/GenBank/DDBJ whole genome shotgun (WGS) entry which is preliminary data.</text>
</comment>
<evidence type="ECO:0000256" key="1">
    <source>
        <dbReference type="ARBA" id="ARBA00004245"/>
    </source>
</evidence>
<dbReference type="EMBL" id="BQKI01000076">
    <property type="protein sequence ID" value="GJN23009.1"/>
    <property type="molecule type" value="Genomic_DNA"/>
</dbReference>
<evidence type="ECO:0000259" key="8">
    <source>
        <dbReference type="Pfam" id="PF06886"/>
    </source>
</evidence>
<evidence type="ECO:0000313" key="9">
    <source>
        <dbReference type="EMBL" id="GJN23009.1"/>
    </source>
</evidence>
<keyword evidence="4" id="KW-0493">Microtubule</keyword>
<dbReference type="InterPro" id="IPR027329">
    <property type="entry name" value="TPX2_C"/>
</dbReference>
<evidence type="ECO:0000256" key="3">
    <source>
        <dbReference type="ARBA" id="ARBA00022490"/>
    </source>
</evidence>
<reference evidence="9" key="1">
    <citation type="journal article" date="2018" name="DNA Res.">
        <title>Multiple hybrid de novo genome assembly of finger millet, an orphan allotetraploid crop.</title>
        <authorList>
            <person name="Hatakeyama M."/>
            <person name="Aluri S."/>
            <person name="Balachadran M.T."/>
            <person name="Sivarajan S.R."/>
            <person name="Patrignani A."/>
            <person name="Gruter S."/>
            <person name="Poveda L."/>
            <person name="Shimizu-Inatsugi R."/>
            <person name="Baeten J."/>
            <person name="Francoijs K.J."/>
            <person name="Nataraja K.N."/>
            <person name="Reddy Y.A.N."/>
            <person name="Phadnis S."/>
            <person name="Ravikumar R.L."/>
            <person name="Schlapbach R."/>
            <person name="Sreeman S.M."/>
            <person name="Shimizu K.K."/>
        </authorList>
    </citation>
    <scope>NUCLEOTIDE SEQUENCE</scope>
</reference>
<feature type="compositionally biased region" description="Basic and acidic residues" evidence="7">
    <location>
        <begin position="91"/>
        <end position="110"/>
    </location>
</feature>
<evidence type="ECO:0000256" key="4">
    <source>
        <dbReference type="ARBA" id="ARBA00022701"/>
    </source>
</evidence>
<comment type="subcellular location">
    <subcellularLocation>
        <location evidence="1">Cytoplasm</location>
        <location evidence="1">Cytoskeleton</location>
    </subcellularLocation>
</comment>
<feature type="compositionally biased region" description="Polar residues" evidence="7">
    <location>
        <begin position="162"/>
        <end position="174"/>
    </location>
</feature>
<feature type="compositionally biased region" description="Low complexity" evidence="7">
    <location>
        <begin position="1"/>
        <end position="15"/>
    </location>
</feature>
<feature type="compositionally biased region" description="Polar residues" evidence="7">
    <location>
        <begin position="378"/>
        <end position="391"/>
    </location>
</feature>
<dbReference type="InterPro" id="IPR044806">
    <property type="entry name" value="WVD2/WDL1-4"/>
</dbReference>
<reference evidence="9" key="2">
    <citation type="submission" date="2021-12" db="EMBL/GenBank/DDBJ databases">
        <title>Resequencing data analysis of finger millet.</title>
        <authorList>
            <person name="Hatakeyama M."/>
            <person name="Aluri S."/>
            <person name="Balachadran M.T."/>
            <person name="Sivarajan S.R."/>
            <person name="Poveda L."/>
            <person name="Shimizu-Inatsugi R."/>
            <person name="Schlapbach R."/>
            <person name="Sreeman S.M."/>
            <person name="Shimizu K.K."/>
        </authorList>
    </citation>
    <scope>NUCLEOTIDE SEQUENCE</scope>
</reference>